<dbReference type="Pfam" id="PF02926">
    <property type="entry name" value="THUMP"/>
    <property type="match status" value="1"/>
</dbReference>
<dbReference type="InterPro" id="IPR020536">
    <property type="entry name" value="ThiI_AANH"/>
</dbReference>
<name>A0A2A2HDA1_9EURY</name>
<feature type="binding site" evidence="9">
    <location>
        <position position="263"/>
    </location>
    <ligand>
        <name>ATP</name>
        <dbReference type="ChEBI" id="CHEBI:30616"/>
    </ligand>
</feature>
<dbReference type="SUPFAM" id="SSF143437">
    <property type="entry name" value="THUMP domain-like"/>
    <property type="match status" value="1"/>
</dbReference>
<dbReference type="Pfam" id="PF02568">
    <property type="entry name" value="ThiI"/>
    <property type="match status" value="1"/>
</dbReference>
<comment type="caution">
    <text evidence="9">Lacks conserved residue(s) required for the propagation of feature annotation.</text>
</comment>
<keyword evidence="4 9" id="KW-0808">Transferase</keyword>
<evidence type="ECO:0000313" key="13">
    <source>
        <dbReference type="Proteomes" id="UP000217528"/>
    </source>
</evidence>
<dbReference type="OrthoDB" id="372227at2157"/>
<dbReference type="Proteomes" id="UP000246004">
    <property type="component" value="Unassembled WGS sequence"/>
</dbReference>
<dbReference type="GO" id="GO:0140741">
    <property type="term" value="F:tRNA-uracil-4 sulfurtransferase activity"/>
    <property type="evidence" value="ECO:0007669"/>
    <property type="project" value="UniProtKB-EC"/>
</dbReference>
<dbReference type="RefSeq" id="WP_095608679.1">
    <property type="nucleotide sequence ID" value="NZ_LMVN01000019.1"/>
</dbReference>
<keyword evidence="7 9" id="KW-0694">RNA-binding</keyword>
<keyword evidence="8 9" id="KW-0784">Thiamine biosynthesis</keyword>
<accession>A0A2A2HDA1</accession>
<comment type="subcellular location">
    <subcellularLocation>
        <location evidence="1 9">Cytoplasm</location>
    </subcellularLocation>
</comment>
<feature type="binding site" evidence="9">
    <location>
        <begin position="180"/>
        <end position="181"/>
    </location>
    <ligand>
        <name>ATP</name>
        <dbReference type="ChEBI" id="CHEBI:30616"/>
    </ligand>
</feature>
<evidence type="ECO:0000256" key="9">
    <source>
        <dbReference type="HAMAP-Rule" id="MF_00021"/>
    </source>
</evidence>
<dbReference type="CDD" id="cd11716">
    <property type="entry name" value="THUMP_ThiI"/>
    <property type="match status" value="1"/>
</dbReference>
<dbReference type="InterPro" id="IPR014729">
    <property type="entry name" value="Rossmann-like_a/b/a_fold"/>
</dbReference>
<evidence type="ECO:0000313" key="12">
    <source>
        <dbReference type="EMBL" id="PWL07879.1"/>
    </source>
</evidence>
<dbReference type="GO" id="GO:0005829">
    <property type="term" value="C:cytosol"/>
    <property type="evidence" value="ECO:0007669"/>
    <property type="project" value="TreeGrafter"/>
</dbReference>
<dbReference type="UniPathway" id="UPA00060"/>
<evidence type="ECO:0000256" key="6">
    <source>
        <dbReference type="ARBA" id="ARBA00022840"/>
    </source>
</evidence>
<keyword evidence="6 9" id="KW-0067">ATP-binding</keyword>
<dbReference type="GO" id="GO:0004810">
    <property type="term" value="F:CCA tRNA nucleotidyltransferase activity"/>
    <property type="evidence" value="ECO:0007669"/>
    <property type="project" value="InterPro"/>
</dbReference>
<dbReference type="Proteomes" id="UP000217528">
    <property type="component" value="Unassembled WGS sequence"/>
</dbReference>
<dbReference type="PANTHER" id="PTHR43209:SF1">
    <property type="entry name" value="TRNA SULFURTRANSFERASE"/>
    <property type="match status" value="1"/>
</dbReference>
<dbReference type="Gene3D" id="3.40.50.620">
    <property type="entry name" value="HUPs"/>
    <property type="match status" value="1"/>
</dbReference>
<comment type="pathway">
    <text evidence="9">Cofactor biosynthesis; thiamine diphosphate biosynthesis.</text>
</comment>
<dbReference type="GO" id="GO:0009229">
    <property type="term" value="P:thiamine diphosphate biosynthetic process"/>
    <property type="evidence" value="ECO:0007669"/>
    <property type="project" value="UniProtKB-UniRule"/>
</dbReference>
<dbReference type="EMBL" id="LMVN01000019">
    <property type="protein sequence ID" value="PAV07310.1"/>
    <property type="molecule type" value="Genomic_DNA"/>
</dbReference>
<dbReference type="InterPro" id="IPR054173">
    <property type="entry name" value="ThiI_fer"/>
</dbReference>
<keyword evidence="13" id="KW-1185">Reference proteome</keyword>
<feature type="binding site" evidence="9">
    <location>
        <position position="285"/>
    </location>
    <ligand>
        <name>ATP</name>
        <dbReference type="ChEBI" id="CHEBI:30616"/>
    </ligand>
</feature>
<comment type="function">
    <text evidence="9">Catalyzes the ATP-dependent transfer of a sulfur to tRNA to produce 4-thiouridine in position 8 of tRNAs, which functions as a near-UV photosensor. Also catalyzes the transfer of sulfur to the sulfur carrier protein ThiS, forming ThiS-thiocarboxylate. This is a step in the synthesis of thiazole, in the thiamine biosynthesis pathway. The sulfur is donated as persulfide by IscS.</text>
</comment>
<proteinExistence type="inferred from homology"/>
<dbReference type="CDD" id="cd01712">
    <property type="entry name" value="PPase_ThiI"/>
    <property type="match status" value="1"/>
</dbReference>
<gene>
    <name evidence="12" type="primary">thiI_2</name>
    <name evidence="9" type="synonym">thiI</name>
    <name evidence="11" type="ORF">ASJ82_00230</name>
    <name evidence="12" type="ORF">MSCUN_11220</name>
</gene>
<evidence type="ECO:0000256" key="1">
    <source>
        <dbReference type="ARBA" id="ARBA00004496"/>
    </source>
</evidence>
<feature type="binding site" evidence="9">
    <location>
        <position position="294"/>
    </location>
    <ligand>
        <name>ATP</name>
        <dbReference type="ChEBI" id="CHEBI:30616"/>
    </ligand>
</feature>
<comment type="catalytic activity">
    <reaction evidence="9">
        <text>[ThiI sulfur-carrier protein]-S-sulfanyl-L-cysteine + a uridine in tRNA + 2 reduced [2Fe-2S]-[ferredoxin] + ATP + H(+) = [ThiI sulfur-carrier protein]-L-cysteine + a 4-thiouridine in tRNA + 2 oxidized [2Fe-2S]-[ferredoxin] + AMP + diphosphate</text>
        <dbReference type="Rhea" id="RHEA:24176"/>
        <dbReference type="Rhea" id="RHEA-COMP:10000"/>
        <dbReference type="Rhea" id="RHEA-COMP:10001"/>
        <dbReference type="Rhea" id="RHEA-COMP:13337"/>
        <dbReference type="Rhea" id="RHEA-COMP:13338"/>
        <dbReference type="Rhea" id="RHEA-COMP:13339"/>
        <dbReference type="Rhea" id="RHEA-COMP:13340"/>
        <dbReference type="ChEBI" id="CHEBI:15378"/>
        <dbReference type="ChEBI" id="CHEBI:29950"/>
        <dbReference type="ChEBI" id="CHEBI:30616"/>
        <dbReference type="ChEBI" id="CHEBI:33019"/>
        <dbReference type="ChEBI" id="CHEBI:33737"/>
        <dbReference type="ChEBI" id="CHEBI:33738"/>
        <dbReference type="ChEBI" id="CHEBI:61963"/>
        <dbReference type="ChEBI" id="CHEBI:65315"/>
        <dbReference type="ChEBI" id="CHEBI:136798"/>
        <dbReference type="ChEBI" id="CHEBI:456215"/>
        <dbReference type="EC" id="2.8.1.4"/>
    </reaction>
</comment>
<dbReference type="InterPro" id="IPR050102">
    <property type="entry name" value="tRNA_sulfurtransferase_ThiI"/>
</dbReference>
<evidence type="ECO:0000256" key="5">
    <source>
        <dbReference type="ARBA" id="ARBA00022741"/>
    </source>
</evidence>
<dbReference type="InterPro" id="IPR049962">
    <property type="entry name" value="THUMP_ThiI"/>
</dbReference>
<dbReference type="GO" id="GO:0005524">
    <property type="term" value="F:ATP binding"/>
    <property type="evidence" value="ECO:0007669"/>
    <property type="project" value="UniProtKB-UniRule"/>
</dbReference>
<dbReference type="SUPFAM" id="SSF52402">
    <property type="entry name" value="Adenine nucleotide alpha hydrolases-like"/>
    <property type="match status" value="1"/>
</dbReference>
<reference evidence="11 13" key="2">
    <citation type="journal article" date="2017" name="BMC Genomics">
        <title>Genomic analysis of methanogenic archaea reveals a shift towards energy conservation.</title>
        <authorList>
            <person name="Gilmore S.P."/>
            <person name="Henske J.K."/>
            <person name="Sexton J.A."/>
            <person name="Solomon K.V."/>
            <person name="Seppala S."/>
            <person name="Yoo J.I."/>
            <person name="Huyett L.M."/>
            <person name="Pressman A."/>
            <person name="Cogan J.Z."/>
            <person name="Kivenson V."/>
            <person name="Peng X."/>
            <person name="Tan Y."/>
            <person name="Valentine D.L."/>
            <person name="O'Malley M.A."/>
        </authorList>
    </citation>
    <scope>NUCLEOTIDE SEQUENCE [LARGE SCALE GENOMIC DNA]</scope>
    <source>
        <strain evidence="11 13">1R-7</strain>
    </source>
</reference>
<comment type="caution">
    <text evidence="11">The sequence shown here is derived from an EMBL/GenBank/DDBJ whole genome shotgun (WGS) entry which is preliminary data.</text>
</comment>
<evidence type="ECO:0000256" key="8">
    <source>
        <dbReference type="ARBA" id="ARBA00022977"/>
    </source>
</evidence>
<protein>
    <recommendedName>
        <fullName evidence="9">Probable tRNA sulfurtransferase</fullName>
        <ecNumber evidence="9">2.8.1.4</ecNumber>
    </recommendedName>
    <alternativeName>
        <fullName evidence="9">Sulfur carrier protein ThiS sulfurtransferase</fullName>
    </alternativeName>
    <alternativeName>
        <fullName evidence="9">Thiamine biosynthesis protein ThiI</fullName>
    </alternativeName>
    <alternativeName>
        <fullName evidence="9">tRNA 4-thiouridine synthase</fullName>
    </alternativeName>
</protein>
<dbReference type="GO" id="GO:0000049">
    <property type="term" value="F:tRNA binding"/>
    <property type="evidence" value="ECO:0007669"/>
    <property type="project" value="UniProtKB-UniRule"/>
</dbReference>
<comment type="similarity">
    <text evidence="9">Belongs to the ThiI family.</text>
</comment>
<dbReference type="Gene3D" id="3.30.2130.30">
    <property type="match status" value="1"/>
</dbReference>
<dbReference type="InterPro" id="IPR049961">
    <property type="entry name" value="ThiI_N"/>
</dbReference>
<organism evidence="11 13">
    <name type="scientific">Methanosphaera cuniculi</name>
    <dbReference type="NCBI Taxonomy" id="1077256"/>
    <lineage>
        <taxon>Archaea</taxon>
        <taxon>Methanobacteriati</taxon>
        <taxon>Methanobacteriota</taxon>
        <taxon>Methanomada group</taxon>
        <taxon>Methanobacteria</taxon>
        <taxon>Methanobacteriales</taxon>
        <taxon>Methanobacteriaceae</taxon>
        <taxon>Methanosphaera</taxon>
    </lineage>
</organism>
<evidence type="ECO:0000256" key="4">
    <source>
        <dbReference type="ARBA" id="ARBA00022679"/>
    </source>
</evidence>
<dbReference type="GO" id="GO:0002937">
    <property type="term" value="P:tRNA 4-thiouridine biosynthesis"/>
    <property type="evidence" value="ECO:0007669"/>
    <property type="project" value="TreeGrafter"/>
</dbReference>
<keyword evidence="3 9" id="KW-0820">tRNA-binding</keyword>
<evidence type="ECO:0000256" key="2">
    <source>
        <dbReference type="ARBA" id="ARBA00022490"/>
    </source>
</evidence>
<dbReference type="HAMAP" id="MF_00021">
    <property type="entry name" value="ThiI"/>
    <property type="match status" value="1"/>
</dbReference>
<dbReference type="InterPro" id="IPR004114">
    <property type="entry name" value="THUMP_dom"/>
</dbReference>
<dbReference type="AlphaFoldDB" id="A0A2A2HDA1"/>
<dbReference type="EC" id="2.8.1.4" evidence="9"/>
<dbReference type="NCBIfam" id="TIGR00342">
    <property type="entry name" value="tRNA uracil 4-sulfurtransferase ThiI"/>
    <property type="match status" value="1"/>
</dbReference>
<reference evidence="12 14" key="1">
    <citation type="submission" date="2016-04" db="EMBL/GenBank/DDBJ databases">
        <title>Genome sequence of Methanosphaera cuniculi DSM 4103.</title>
        <authorList>
            <person name="Poehlein A."/>
            <person name="Seedorf H."/>
            <person name="Daniel R."/>
        </authorList>
    </citation>
    <scope>NUCLEOTIDE SEQUENCE [LARGE SCALE GENOMIC DNA]</scope>
    <source>
        <strain evidence="12 14">DSM 4103</strain>
    </source>
</reference>
<keyword evidence="5 9" id="KW-0547">Nucleotide-binding</keyword>
<evidence type="ECO:0000313" key="14">
    <source>
        <dbReference type="Proteomes" id="UP000246004"/>
    </source>
</evidence>
<dbReference type="Pfam" id="PF22025">
    <property type="entry name" value="ThiI_fer"/>
    <property type="match status" value="1"/>
</dbReference>
<sequence>MKYIVRYGEIGIKSPKIRRKFENKLIQNIQTDLSCEFQNDQGRLILITDEEDDKVNEVLQHVFGIVSYSKIVETITDKEKIAQLIDKLIPKLIENGKFDPEKQTFAVKCRRVGNHDFTSQEMAGYCGSVVIKLTNAKVNLSNPDFTLYVEVRENKTYIYYEKIQALGGLPVGSQGRVICLISSGIDSPVAAYEMLKRGCSITLLHCNNTPYTKDTLDKVKQQASNLQKYSLGSKVKLYSVEFGKYLKAVIENAPPRMTCVLCKSGMYQIAEYLAHKQKANAIVDGSSIGQVASQTLSNLEATRYHCRMPIFSPLISRDKIEIEEIAKKIGTYDVSIIPDGGCSAVPKHPETHANLQLVNEIVEKIDQKELLKEVEETIVKIDF</sequence>
<feature type="domain" description="THUMP" evidence="10">
    <location>
        <begin position="53"/>
        <end position="162"/>
    </location>
</feature>
<dbReference type="PROSITE" id="PS51165">
    <property type="entry name" value="THUMP"/>
    <property type="match status" value="1"/>
</dbReference>
<evidence type="ECO:0000256" key="7">
    <source>
        <dbReference type="ARBA" id="ARBA00022884"/>
    </source>
</evidence>
<keyword evidence="2 9" id="KW-0963">Cytoplasm</keyword>
<dbReference type="GO" id="GO:0009228">
    <property type="term" value="P:thiamine biosynthetic process"/>
    <property type="evidence" value="ECO:0007669"/>
    <property type="project" value="UniProtKB-KW"/>
</dbReference>
<dbReference type="GO" id="GO:0052837">
    <property type="term" value="P:thiazole biosynthetic process"/>
    <property type="evidence" value="ECO:0007669"/>
    <property type="project" value="TreeGrafter"/>
</dbReference>
<dbReference type="EMBL" id="LWMS01000042">
    <property type="protein sequence ID" value="PWL07879.1"/>
    <property type="molecule type" value="Genomic_DNA"/>
</dbReference>
<dbReference type="InterPro" id="IPR003720">
    <property type="entry name" value="tRNA_STrfase"/>
</dbReference>
<dbReference type="PANTHER" id="PTHR43209">
    <property type="entry name" value="TRNA SULFURTRANSFERASE"/>
    <property type="match status" value="1"/>
</dbReference>
<dbReference type="SMART" id="SM00981">
    <property type="entry name" value="THUMP"/>
    <property type="match status" value="1"/>
</dbReference>
<evidence type="ECO:0000259" key="10">
    <source>
        <dbReference type="PROSITE" id="PS51165"/>
    </source>
</evidence>
<evidence type="ECO:0000313" key="11">
    <source>
        <dbReference type="EMBL" id="PAV07310.1"/>
    </source>
</evidence>
<comment type="catalytic activity">
    <reaction evidence="9">
        <text>[ThiS sulfur-carrier protein]-C-terminal Gly-Gly-AMP + S-sulfanyl-L-cysteinyl-[cysteine desulfurase] + AH2 = [ThiS sulfur-carrier protein]-C-terminal-Gly-aminoethanethioate + L-cysteinyl-[cysteine desulfurase] + A + AMP + 2 H(+)</text>
        <dbReference type="Rhea" id="RHEA:43340"/>
        <dbReference type="Rhea" id="RHEA-COMP:12157"/>
        <dbReference type="Rhea" id="RHEA-COMP:12158"/>
        <dbReference type="Rhea" id="RHEA-COMP:12910"/>
        <dbReference type="Rhea" id="RHEA-COMP:19908"/>
        <dbReference type="ChEBI" id="CHEBI:13193"/>
        <dbReference type="ChEBI" id="CHEBI:15378"/>
        <dbReference type="ChEBI" id="CHEBI:17499"/>
        <dbReference type="ChEBI" id="CHEBI:29950"/>
        <dbReference type="ChEBI" id="CHEBI:61963"/>
        <dbReference type="ChEBI" id="CHEBI:90618"/>
        <dbReference type="ChEBI" id="CHEBI:232372"/>
        <dbReference type="ChEBI" id="CHEBI:456215"/>
    </reaction>
</comment>
<evidence type="ECO:0000256" key="3">
    <source>
        <dbReference type="ARBA" id="ARBA00022555"/>
    </source>
</evidence>